<keyword evidence="4" id="KW-0500">Molybdenum</keyword>
<dbReference type="SUPFAM" id="SSF53850">
    <property type="entry name" value="Periplasmic binding protein-like II"/>
    <property type="match status" value="1"/>
</dbReference>
<feature type="binding site" evidence="4">
    <location>
        <position position="86"/>
    </location>
    <ligand>
        <name>molybdate</name>
        <dbReference type="ChEBI" id="CHEBI:36264"/>
    </ligand>
</feature>
<dbReference type="Proteomes" id="UP000614410">
    <property type="component" value="Unassembled WGS sequence"/>
</dbReference>
<comment type="similarity">
    <text evidence="1">Belongs to the bacterial solute-binding protein ModA family.</text>
</comment>
<feature type="chain" id="PRO_5037257994" evidence="6">
    <location>
        <begin position="22"/>
        <end position="270"/>
    </location>
</feature>
<dbReference type="InterPro" id="IPR005950">
    <property type="entry name" value="ModA"/>
</dbReference>
<sequence length="270" mass="26852">MSWSRSTTSAAVVLGALGASACGSSSTSSSSPSTGSGSSATSTPDALNGGVTVLAAASLTEAFKDAKTKLEAAHSGLTLTYSFGGSQALVTQVQNGAPADVIATADTATMQKLVDGGLVAAPSTFVRNKLEMVVAPGNPKNVQGLADFARTDLKVILEDPSVPAGKYGRQALAAQGVTAKPVSLPLDVKSELLAVEQGNADVGIVYVTDVSSAGSAVSGVTVPDSQNIVAKYPIAVVEATKNHGAAQAFVDAVLHGAGQQALLARGFLAP</sequence>
<evidence type="ECO:0000256" key="2">
    <source>
        <dbReference type="ARBA" id="ARBA00022723"/>
    </source>
</evidence>
<feature type="binding site" evidence="4">
    <location>
        <position position="164"/>
    </location>
    <ligand>
        <name>molybdate</name>
        <dbReference type="ChEBI" id="CHEBI:36264"/>
    </ligand>
</feature>
<dbReference type="PANTHER" id="PTHR30632">
    <property type="entry name" value="MOLYBDATE-BINDING PERIPLASMIC PROTEIN"/>
    <property type="match status" value="1"/>
</dbReference>
<dbReference type="NCBIfam" id="TIGR01256">
    <property type="entry name" value="modA"/>
    <property type="match status" value="1"/>
</dbReference>
<dbReference type="PROSITE" id="PS51257">
    <property type="entry name" value="PROKAR_LIPOPROTEIN"/>
    <property type="match status" value="1"/>
</dbReference>
<dbReference type="GO" id="GO:0030973">
    <property type="term" value="F:molybdate ion binding"/>
    <property type="evidence" value="ECO:0007669"/>
    <property type="project" value="TreeGrafter"/>
</dbReference>
<feature type="binding site" evidence="4">
    <location>
        <position position="188"/>
    </location>
    <ligand>
        <name>molybdate</name>
        <dbReference type="ChEBI" id="CHEBI:36264"/>
    </ligand>
</feature>
<feature type="binding site" evidence="4">
    <location>
        <position position="58"/>
    </location>
    <ligand>
        <name>molybdate</name>
        <dbReference type="ChEBI" id="CHEBI:36264"/>
    </ligand>
</feature>
<dbReference type="GO" id="GO:0046872">
    <property type="term" value="F:metal ion binding"/>
    <property type="evidence" value="ECO:0007669"/>
    <property type="project" value="UniProtKB-KW"/>
</dbReference>
<gene>
    <name evidence="7" type="primary">modA</name>
    <name evidence="7" type="ORF">JF887_00270</name>
</gene>
<feature type="binding site" evidence="4">
    <location>
        <position position="206"/>
    </location>
    <ligand>
        <name>molybdate</name>
        <dbReference type="ChEBI" id="CHEBI:36264"/>
    </ligand>
</feature>
<evidence type="ECO:0000313" key="8">
    <source>
        <dbReference type="Proteomes" id="UP000614410"/>
    </source>
</evidence>
<dbReference type="InterPro" id="IPR050682">
    <property type="entry name" value="ModA/WtpA"/>
</dbReference>
<evidence type="ECO:0000256" key="5">
    <source>
        <dbReference type="SAM" id="MobiDB-lite"/>
    </source>
</evidence>
<proteinExistence type="inferred from homology"/>
<feature type="signal peptide" evidence="6">
    <location>
        <begin position="1"/>
        <end position="21"/>
    </location>
</feature>
<evidence type="ECO:0000256" key="3">
    <source>
        <dbReference type="ARBA" id="ARBA00022729"/>
    </source>
</evidence>
<evidence type="ECO:0000256" key="6">
    <source>
        <dbReference type="SAM" id="SignalP"/>
    </source>
</evidence>
<keyword evidence="3 6" id="KW-0732">Signal</keyword>
<evidence type="ECO:0000313" key="7">
    <source>
        <dbReference type="EMBL" id="MBJ7607854.1"/>
    </source>
</evidence>
<reference evidence="7 8" key="1">
    <citation type="submission" date="2020-10" db="EMBL/GenBank/DDBJ databases">
        <title>Ca. Dormibacterota MAGs.</title>
        <authorList>
            <person name="Montgomery K."/>
        </authorList>
    </citation>
    <scope>NUCLEOTIDE SEQUENCE [LARGE SCALE GENOMIC DNA]</scope>
    <source>
        <strain evidence="7">Mitchell_Peninsula_5</strain>
    </source>
</reference>
<dbReference type="AlphaFoldDB" id="A0A934NIC9"/>
<dbReference type="EMBL" id="JAEKNN010000003">
    <property type="protein sequence ID" value="MBJ7607854.1"/>
    <property type="molecule type" value="Genomic_DNA"/>
</dbReference>
<evidence type="ECO:0000256" key="1">
    <source>
        <dbReference type="ARBA" id="ARBA00009175"/>
    </source>
</evidence>
<evidence type="ECO:0000256" key="4">
    <source>
        <dbReference type="PIRSR" id="PIRSR004846-1"/>
    </source>
</evidence>
<organism evidence="7 8">
    <name type="scientific">Candidatus Amunia macphersoniae</name>
    <dbReference type="NCBI Taxonomy" id="3127014"/>
    <lineage>
        <taxon>Bacteria</taxon>
        <taxon>Bacillati</taxon>
        <taxon>Candidatus Dormiibacterota</taxon>
        <taxon>Candidatus Dormibacteria</taxon>
        <taxon>Candidatus Aeolococcales</taxon>
        <taxon>Candidatus Aeolococcaceae</taxon>
        <taxon>Candidatus Amunia</taxon>
    </lineage>
</organism>
<comment type="caution">
    <text evidence="7">The sequence shown here is derived from an EMBL/GenBank/DDBJ whole genome shotgun (WGS) entry which is preliminary data.</text>
</comment>
<protein>
    <submittedName>
        <fullName evidence="7">Molybdate ABC transporter substrate-binding protein</fullName>
    </submittedName>
</protein>
<dbReference type="PIRSF" id="PIRSF004846">
    <property type="entry name" value="ModA"/>
    <property type="match status" value="1"/>
</dbReference>
<keyword evidence="2 4" id="KW-0479">Metal-binding</keyword>
<dbReference type="Pfam" id="PF13531">
    <property type="entry name" value="SBP_bac_11"/>
    <property type="match status" value="1"/>
</dbReference>
<accession>A0A934NIC9</accession>
<dbReference type="Gene3D" id="3.40.190.10">
    <property type="entry name" value="Periplasmic binding protein-like II"/>
    <property type="match status" value="2"/>
</dbReference>
<dbReference type="PANTHER" id="PTHR30632:SF0">
    <property type="entry name" value="SULFATE-BINDING PROTEIN"/>
    <property type="match status" value="1"/>
</dbReference>
<name>A0A934NIC9_9BACT</name>
<dbReference type="GO" id="GO:0015689">
    <property type="term" value="P:molybdate ion transport"/>
    <property type="evidence" value="ECO:0007669"/>
    <property type="project" value="InterPro"/>
</dbReference>
<feature type="region of interest" description="Disordered" evidence="5">
    <location>
        <begin position="22"/>
        <end position="44"/>
    </location>
</feature>